<evidence type="ECO:0000256" key="7">
    <source>
        <dbReference type="ARBA" id="ARBA00044557"/>
    </source>
</evidence>
<dbReference type="GO" id="GO:0008474">
    <property type="term" value="F:palmitoyl-(protein) hydrolase activity"/>
    <property type="evidence" value="ECO:0007669"/>
    <property type="project" value="UniProtKB-EC"/>
</dbReference>
<evidence type="ECO:0000256" key="11">
    <source>
        <dbReference type="ARBA" id="ARBA00051022"/>
    </source>
</evidence>
<evidence type="ECO:0000256" key="12">
    <source>
        <dbReference type="ARBA" id="ARBA00051183"/>
    </source>
</evidence>
<evidence type="ECO:0000256" key="1">
    <source>
        <dbReference type="ARBA" id="ARBA00007028"/>
    </source>
</evidence>
<comment type="function">
    <text evidence="8">Catalyzes the synthesis of bis(monoacylglycero)phosphate (BMP) via transacylation of 2 molecules of lysophosphatidylglycerol (LPG). BMP also known as lysobisphosphatidic acid plays a key role in the formation of intraluminal vesicles and in maintaining intracellular cholesterol homeostasis. Can use only LPG as the exclusive lysophospholipid acyl donor for base exchange and displays BMP synthase activity towards various LPGs (LPG 14:0, LPG 16:0, LPG 18:0, LPG 18:1) with a higher preference for longer chain lengths. Plays a role in influencing the retrograde trafficking of lysosomal sorting receptors SORT1 and IGF2R from the endosomes to the trans-Golgi network by controlling the recruitment of retromer complex to the endosomal membrane. Regulates the localization and activation of RAB7A which is required to recruit the retromer complex to the endosomal membrane.</text>
</comment>
<sequence>MADERISFGLFSSSSILFLCCIISSTFAAWPLPYRRYDHRPISSPFCQAGVIPFCPSGEPDNSMPLFNPTDPVEIYALKKPVWQFKFGDLLGKFHIIHDALGIKNVKTGHNYTMEWYELFQLFNCTFPHLLKNDTLQWCNQGATCIYDGIEDKLWHQNGTLAKVATMTGDQFNTFADWVLKDNRTGLFYETWTVESEPGGQMWFDAFDCASWVLRAFDQLGVIGAKFDHSVSLNYTRIHLYSSQPIYLGNETEIFGNKSNAALAKDMINFYKDFQSHVSDEKLVLNLLDALLYIMNRDKFYLYYNSAYWLLPMKKPFASLSYDQVPLPGGGGGEVYHKPHSVWQQEDEYWKAKFGKL</sequence>
<dbReference type="AlphaFoldDB" id="A0A210PLA1"/>
<dbReference type="PANTHER" id="PTHR15380:SF2">
    <property type="entry name" value="CEROID-LIPOFUSCINOSIS NEURONAL PROTEIN 5"/>
    <property type="match status" value="1"/>
</dbReference>
<dbReference type="OrthoDB" id="10005881at2759"/>
<dbReference type="EMBL" id="NEDP02005593">
    <property type="protein sequence ID" value="OWF37244.1"/>
    <property type="molecule type" value="Genomic_DNA"/>
</dbReference>
<evidence type="ECO:0000313" key="15">
    <source>
        <dbReference type="EMBL" id="OWF37244.1"/>
    </source>
</evidence>
<dbReference type="Proteomes" id="UP000242188">
    <property type="component" value="Unassembled WGS sequence"/>
</dbReference>
<comment type="similarity">
    <text evidence="1">Belongs to the CLN5 family.</text>
</comment>
<comment type="catalytic activity">
    <reaction evidence="11">
        <text>2 1-(9Z-octadecenoyl)-sn-glycero-3-phospho-(1'-sn-glycerol) = 1-(9Z-octadecenoyl)-sn-glycero-3-phospho-(3'-(9Z-octadecenoyl)-1'-sn-glycerol) + sn-glycero-3-phospho-(1'-sn-glycerol)</text>
        <dbReference type="Rhea" id="RHEA:77599"/>
        <dbReference type="ChEBI" id="CHEBI:64717"/>
        <dbReference type="ChEBI" id="CHEBI:72828"/>
        <dbReference type="ChEBI" id="CHEBI:232637"/>
    </reaction>
    <physiologicalReaction direction="left-to-right" evidence="11">
        <dbReference type="Rhea" id="RHEA:77600"/>
    </physiologicalReaction>
</comment>
<evidence type="ECO:0000256" key="10">
    <source>
        <dbReference type="ARBA" id="ARBA00050455"/>
    </source>
</evidence>
<dbReference type="Pfam" id="PF15014">
    <property type="entry name" value="CLN5"/>
    <property type="match status" value="1"/>
</dbReference>
<comment type="catalytic activity">
    <reaction evidence="10">
        <text>2 1-tetradecanoyl-sn-glycero-3-phospho-(1'-sn-glycerol) = 1-tetradecanoyl-sn-glycero-3-phospho-(3'-tetradecanoyl-1'-sn-glycerol) + sn-glycero-3-phospho-(1'-sn-glycerol)</text>
        <dbReference type="Rhea" id="RHEA:77611"/>
        <dbReference type="ChEBI" id="CHEBI:64717"/>
        <dbReference type="ChEBI" id="CHEBI:72826"/>
        <dbReference type="ChEBI" id="CHEBI:232640"/>
    </reaction>
    <physiologicalReaction direction="left-to-right" evidence="10">
        <dbReference type="Rhea" id="RHEA:77612"/>
    </physiologicalReaction>
</comment>
<comment type="catalytic activity">
    <reaction evidence="9">
        <text>S-hexadecanoyl-L-cysteinyl-[protein] + H2O = L-cysteinyl-[protein] + hexadecanoate + H(+)</text>
        <dbReference type="Rhea" id="RHEA:19233"/>
        <dbReference type="Rhea" id="RHEA-COMP:10131"/>
        <dbReference type="Rhea" id="RHEA-COMP:11032"/>
        <dbReference type="ChEBI" id="CHEBI:7896"/>
        <dbReference type="ChEBI" id="CHEBI:15377"/>
        <dbReference type="ChEBI" id="CHEBI:15378"/>
        <dbReference type="ChEBI" id="CHEBI:29950"/>
        <dbReference type="ChEBI" id="CHEBI:74151"/>
        <dbReference type="EC" id="3.1.2.22"/>
    </reaction>
    <physiologicalReaction direction="left-to-right" evidence="9">
        <dbReference type="Rhea" id="RHEA:19234"/>
    </physiologicalReaction>
</comment>
<evidence type="ECO:0000256" key="5">
    <source>
        <dbReference type="ARBA" id="ARBA00044547"/>
    </source>
</evidence>
<dbReference type="InterPro" id="IPR026138">
    <property type="entry name" value="CLN5"/>
</dbReference>
<comment type="caution">
    <text evidence="15">The sequence shown here is derived from an EMBL/GenBank/DDBJ whole genome shotgun (WGS) entry which is preliminary data.</text>
</comment>
<evidence type="ECO:0000313" key="16">
    <source>
        <dbReference type="Proteomes" id="UP000242188"/>
    </source>
</evidence>
<comment type="catalytic activity">
    <reaction evidence="14">
        <text>2 1-octadecanoyl-sn-glycero-3-phospho-(1'-sn-glycerol) = 1-octadecanoyl-sn-glycero-3-phospho-(3'-octadecanoyl-1'-sn-glycerol) + sn-glycero-3-phospho-(1'-sn-glycerol)</text>
        <dbReference type="Rhea" id="RHEA:77603"/>
        <dbReference type="ChEBI" id="CHEBI:64717"/>
        <dbReference type="ChEBI" id="CHEBI:72827"/>
        <dbReference type="ChEBI" id="CHEBI:232638"/>
    </reaction>
    <physiologicalReaction direction="left-to-right" evidence="14">
        <dbReference type="Rhea" id="RHEA:77604"/>
    </physiologicalReaction>
</comment>
<dbReference type="GO" id="GO:0016798">
    <property type="term" value="F:hydrolase activity, acting on glycosyl bonds"/>
    <property type="evidence" value="ECO:0007669"/>
    <property type="project" value="TreeGrafter"/>
</dbReference>
<gene>
    <name evidence="15" type="ORF">KP79_PYT12404</name>
</gene>
<evidence type="ECO:0000256" key="4">
    <source>
        <dbReference type="ARBA" id="ARBA00044532"/>
    </source>
</evidence>
<organism evidence="15 16">
    <name type="scientific">Mizuhopecten yessoensis</name>
    <name type="common">Japanese scallop</name>
    <name type="synonym">Patinopecten yessoensis</name>
    <dbReference type="NCBI Taxonomy" id="6573"/>
    <lineage>
        <taxon>Eukaryota</taxon>
        <taxon>Metazoa</taxon>
        <taxon>Spiralia</taxon>
        <taxon>Lophotrochozoa</taxon>
        <taxon>Mollusca</taxon>
        <taxon>Bivalvia</taxon>
        <taxon>Autobranchia</taxon>
        <taxon>Pteriomorphia</taxon>
        <taxon>Pectinida</taxon>
        <taxon>Pectinoidea</taxon>
        <taxon>Pectinidae</taxon>
        <taxon>Mizuhopecten</taxon>
    </lineage>
</organism>
<comment type="catalytic activity">
    <reaction evidence="13">
        <text>2 1-acyl-sn-glycero-3-phospho-(1'-sn-glycerol) = 1-acyl-sn-glycero-3-phospho-(3'-acyl-sn-1'-glycerol) + sn-glycero-3-phospho-(1'-sn-glycerol)</text>
        <dbReference type="Rhea" id="RHEA:77619"/>
        <dbReference type="ChEBI" id="CHEBI:64717"/>
        <dbReference type="ChEBI" id="CHEBI:64840"/>
        <dbReference type="ChEBI" id="CHEBI:232628"/>
    </reaction>
    <physiologicalReaction direction="left-to-right" evidence="13">
        <dbReference type="Rhea" id="RHEA:77620"/>
    </physiologicalReaction>
</comment>
<comment type="function">
    <text evidence="3">Exhibits palmitoyl protein thioesterase (S-depalmitoylation) activity in vitro and most likely plays a role in protein S-depalmitoylation.</text>
</comment>
<protein>
    <recommendedName>
        <fullName evidence="4">Bis(monoacylglycero)phosphate synthase CLN5</fullName>
    </recommendedName>
    <alternativeName>
        <fullName evidence="5">Ceroid-lipofuscinosis neuronal protein 5</fullName>
    </alternativeName>
    <alternativeName>
        <fullName evidence="7">Palmitoyl protein thioesterase CLN5</fullName>
    </alternativeName>
    <alternativeName>
        <fullName evidence="6">S-depalmitoylase CLN5</fullName>
    </alternativeName>
</protein>
<dbReference type="PANTHER" id="PTHR15380">
    <property type="entry name" value="CEROID-LIPOFUSCINOSIS, NEURONAL 5"/>
    <property type="match status" value="1"/>
</dbReference>
<evidence type="ECO:0000256" key="14">
    <source>
        <dbReference type="ARBA" id="ARBA00051789"/>
    </source>
</evidence>
<accession>A0A210PLA1</accession>
<evidence type="ECO:0000256" key="2">
    <source>
        <dbReference type="ARBA" id="ARBA00023180"/>
    </source>
</evidence>
<evidence type="ECO:0000256" key="9">
    <source>
        <dbReference type="ARBA" id="ARBA00047409"/>
    </source>
</evidence>
<proteinExistence type="inferred from homology"/>
<evidence type="ECO:0000256" key="8">
    <source>
        <dbReference type="ARBA" id="ARBA00045492"/>
    </source>
</evidence>
<reference evidence="15 16" key="1">
    <citation type="journal article" date="2017" name="Nat. Ecol. Evol.">
        <title>Scallop genome provides insights into evolution of bilaterian karyotype and development.</title>
        <authorList>
            <person name="Wang S."/>
            <person name="Zhang J."/>
            <person name="Jiao W."/>
            <person name="Li J."/>
            <person name="Xun X."/>
            <person name="Sun Y."/>
            <person name="Guo X."/>
            <person name="Huan P."/>
            <person name="Dong B."/>
            <person name="Zhang L."/>
            <person name="Hu X."/>
            <person name="Sun X."/>
            <person name="Wang J."/>
            <person name="Zhao C."/>
            <person name="Wang Y."/>
            <person name="Wang D."/>
            <person name="Huang X."/>
            <person name="Wang R."/>
            <person name="Lv J."/>
            <person name="Li Y."/>
            <person name="Zhang Z."/>
            <person name="Liu B."/>
            <person name="Lu W."/>
            <person name="Hui Y."/>
            <person name="Liang J."/>
            <person name="Zhou Z."/>
            <person name="Hou R."/>
            <person name="Li X."/>
            <person name="Liu Y."/>
            <person name="Li H."/>
            <person name="Ning X."/>
            <person name="Lin Y."/>
            <person name="Zhao L."/>
            <person name="Xing Q."/>
            <person name="Dou J."/>
            <person name="Li Y."/>
            <person name="Mao J."/>
            <person name="Guo H."/>
            <person name="Dou H."/>
            <person name="Li T."/>
            <person name="Mu C."/>
            <person name="Jiang W."/>
            <person name="Fu Q."/>
            <person name="Fu X."/>
            <person name="Miao Y."/>
            <person name="Liu J."/>
            <person name="Yu Q."/>
            <person name="Li R."/>
            <person name="Liao H."/>
            <person name="Li X."/>
            <person name="Kong Y."/>
            <person name="Jiang Z."/>
            <person name="Chourrout D."/>
            <person name="Li R."/>
            <person name="Bao Z."/>
        </authorList>
    </citation>
    <scope>NUCLEOTIDE SEQUENCE [LARGE SCALE GENOMIC DNA]</scope>
    <source>
        <strain evidence="15 16">PY_sf001</strain>
    </source>
</reference>
<keyword evidence="16" id="KW-1185">Reference proteome</keyword>
<keyword evidence="2" id="KW-0325">Glycoprotein</keyword>
<evidence type="ECO:0000256" key="3">
    <source>
        <dbReference type="ARBA" id="ARBA00044494"/>
    </source>
</evidence>
<dbReference type="GO" id="GO:0007040">
    <property type="term" value="P:lysosome organization"/>
    <property type="evidence" value="ECO:0007669"/>
    <property type="project" value="TreeGrafter"/>
</dbReference>
<dbReference type="STRING" id="6573.A0A210PLA1"/>
<name>A0A210PLA1_MIZYE</name>
<comment type="catalytic activity">
    <reaction evidence="12">
        <text>2 1-hexadecanoyl-sn-glycero-3-phospho-(1'-sn-glycerol) = 1-hexadecanoyl-sn-glycero-3-phospho-(3'-hexadecanoyl-1'-sn-glycerol) + sn-glycero-3-phospho-(1'-sn-glycerol)</text>
        <dbReference type="Rhea" id="RHEA:77607"/>
        <dbReference type="ChEBI" id="CHEBI:64717"/>
        <dbReference type="ChEBI" id="CHEBI:75158"/>
        <dbReference type="ChEBI" id="CHEBI:232639"/>
    </reaction>
    <physiologicalReaction direction="left-to-right" evidence="12">
        <dbReference type="Rhea" id="RHEA:77608"/>
    </physiologicalReaction>
</comment>
<evidence type="ECO:0000256" key="13">
    <source>
        <dbReference type="ARBA" id="ARBA00051553"/>
    </source>
</evidence>
<evidence type="ECO:0000256" key="6">
    <source>
        <dbReference type="ARBA" id="ARBA00044556"/>
    </source>
</evidence>
<dbReference type="GO" id="GO:0005765">
    <property type="term" value="C:lysosomal membrane"/>
    <property type="evidence" value="ECO:0007669"/>
    <property type="project" value="TreeGrafter"/>
</dbReference>